<dbReference type="Gene3D" id="1.20.120.160">
    <property type="entry name" value="HPT domain"/>
    <property type="match status" value="1"/>
</dbReference>
<protein>
    <submittedName>
        <fullName evidence="3">Hpt domain-containing protein</fullName>
    </submittedName>
</protein>
<keyword evidence="4" id="KW-1185">Reference proteome</keyword>
<dbReference type="GO" id="GO:0000160">
    <property type="term" value="P:phosphorelay signal transduction system"/>
    <property type="evidence" value="ECO:0007669"/>
    <property type="project" value="UniProtKB-KW"/>
</dbReference>
<keyword evidence="1" id="KW-0902">Two-component regulatory system</keyword>
<dbReference type="InterPro" id="IPR008207">
    <property type="entry name" value="Sig_transdc_His_kin_Hpt_dom"/>
</dbReference>
<dbReference type="Pfam" id="PF01627">
    <property type="entry name" value="Hpt"/>
    <property type="match status" value="1"/>
</dbReference>
<organism evidence="3 4">
    <name type="scientific">Aureimonas jatrophae</name>
    <dbReference type="NCBI Taxonomy" id="1166073"/>
    <lineage>
        <taxon>Bacteria</taxon>
        <taxon>Pseudomonadati</taxon>
        <taxon>Pseudomonadota</taxon>
        <taxon>Alphaproteobacteria</taxon>
        <taxon>Hyphomicrobiales</taxon>
        <taxon>Aurantimonadaceae</taxon>
        <taxon>Aureimonas</taxon>
    </lineage>
</organism>
<dbReference type="EMBL" id="FNIT01000003">
    <property type="protein sequence ID" value="SDO06603.1"/>
    <property type="molecule type" value="Genomic_DNA"/>
</dbReference>
<reference evidence="3 4" key="1">
    <citation type="submission" date="2016-10" db="EMBL/GenBank/DDBJ databases">
        <authorList>
            <person name="de Groot N.N."/>
        </authorList>
    </citation>
    <scope>NUCLEOTIDE SEQUENCE [LARGE SCALE GENOMIC DNA]</scope>
    <source>
        <strain evidence="4">L7-484,KACC 16230,DSM 25025</strain>
    </source>
</reference>
<dbReference type="InterPro" id="IPR036641">
    <property type="entry name" value="HPT_dom_sf"/>
</dbReference>
<gene>
    <name evidence="3" type="ORF">SAMN05192530_103138</name>
</gene>
<dbReference type="Proteomes" id="UP000198793">
    <property type="component" value="Unassembled WGS sequence"/>
</dbReference>
<dbReference type="RefSeq" id="WP_244519533.1">
    <property type="nucleotide sequence ID" value="NZ_FNIT01000003.1"/>
</dbReference>
<evidence type="ECO:0000313" key="4">
    <source>
        <dbReference type="Proteomes" id="UP000198793"/>
    </source>
</evidence>
<dbReference type="AlphaFoldDB" id="A0A1H0GIE2"/>
<sequence length="88" mass="9660">MARQIGDALTVSDHPDARTDLRSLAHGVCGAARNLGAFPLAQAARDLEANPSDRNALVGFRHELHRALVFIRALTVMEDHVDARRRAH</sequence>
<evidence type="ECO:0000256" key="1">
    <source>
        <dbReference type="ARBA" id="ARBA00023012"/>
    </source>
</evidence>
<dbReference type="GO" id="GO:0004672">
    <property type="term" value="F:protein kinase activity"/>
    <property type="evidence" value="ECO:0007669"/>
    <property type="project" value="UniProtKB-ARBA"/>
</dbReference>
<proteinExistence type="predicted"/>
<evidence type="ECO:0000259" key="2">
    <source>
        <dbReference type="Pfam" id="PF01627"/>
    </source>
</evidence>
<evidence type="ECO:0000313" key="3">
    <source>
        <dbReference type="EMBL" id="SDO06603.1"/>
    </source>
</evidence>
<feature type="domain" description="HPt" evidence="2">
    <location>
        <begin position="4"/>
        <end position="55"/>
    </location>
</feature>
<accession>A0A1H0GIE2</accession>
<dbReference type="SUPFAM" id="SSF47226">
    <property type="entry name" value="Histidine-containing phosphotransfer domain, HPT domain"/>
    <property type="match status" value="1"/>
</dbReference>
<name>A0A1H0GIE2_9HYPH</name>